<dbReference type="Gene3D" id="1.10.3720.10">
    <property type="entry name" value="MetI-like"/>
    <property type="match status" value="1"/>
</dbReference>
<dbReference type="Proteomes" id="UP000295696">
    <property type="component" value="Unassembled WGS sequence"/>
</dbReference>
<organism evidence="9 10">
    <name type="scientific">Primorskyibacter sedentarius</name>
    <dbReference type="NCBI Taxonomy" id="745311"/>
    <lineage>
        <taxon>Bacteria</taxon>
        <taxon>Pseudomonadati</taxon>
        <taxon>Pseudomonadota</taxon>
        <taxon>Alphaproteobacteria</taxon>
        <taxon>Rhodobacterales</taxon>
        <taxon>Roseobacteraceae</taxon>
        <taxon>Primorskyibacter</taxon>
    </lineage>
</organism>
<feature type="transmembrane region" description="Helical" evidence="7">
    <location>
        <begin position="262"/>
        <end position="282"/>
    </location>
</feature>
<keyword evidence="5 7" id="KW-1133">Transmembrane helix</keyword>
<dbReference type="InterPro" id="IPR035906">
    <property type="entry name" value="MetI-like_sf"/>
</dbReference>
<evidence type="ECO:0000256" key="1">
    <source>
        <dbReference type="ARBA" id="ARBA00004651"/>
    </source>
</evidence>
<evidence type="ECO:0000256" key="2">
    <source>
        <dbReference type="ARBA" id="ARBA00022448"/>
    </source>
</evidence>
<name>A0A4R3J1R9_9RHOB</name>
<gene>
    <name evidence="9" type="ORF">EDD52_11932</name>
</gene>
<dbReference type="OrthoDB" id="9805108at2"/>
<dbReference type="PANTHER" id="PTHR43005">
    <property type="entry name" value="BLR7065 PROTEIN"/>
    <property type="match status" value="1"/>
</dbReference>
<evidence type="ECO:0000313" key="10">
    <source>
        <dbReference type="Proteomes" id="UP000295696"/>
    </source>
</evidence>
<dbReference type="EMBL" id="SLZU01000019">
    <property type="protein sequence ID" value="TCS59729.1"/>
    <property type="molecule type" value="Genomic_DNA"/>
</dbReference>
<dbReference type="PANTHER" id="PTHR43005:SF2">
    <property type="entry name" value="INTEGRAL MEMBRANE SUGAR TRANSPORT PROTEIN"/>
    <property type="match status" value="1"/>
</dbReference>
<evidence type="ECO:0000256" key="5">
    <source>
        <dbReference type="ARBA" id="ARBA00022989"/>
    </source>
</evidence>
<dbReference type="PROSITE" id="PS50928">
    <property type="entry name" value="ABC_TM1"/>
    <property type="match status" value="1"/>
</dbReference>
<dbReference type="RefSeq" id="WP_132247847.1">
    <property type="nucleotide sequence ID" value="NZ_SLZU01000019.1"/>
</dbReference>
<dbReference type="InterPro" id="IPR000515">
    <property type="entry name" value="MetI-like"/>
</dbReference>
<keyword evidence="2 7" id="KW-0813">Transport</keyword>
<feature type="transmembrane region" description="Helical" evidence="7">
    <location>
        <begin position="109"/>
        <end position="126"/>
    </location>
</feature>
<sequence>MPTMNAHTQRRLVIISFLIAPLTLLVLFSIWPAIQLVWFSLTDWNGLSAEKTFVGLQNYRTLLIEDRELLKPLINSAYYFAGSVLQLALATYFAVILNRKMPGSNLFRMMLFMPFVLNAVAVSIVFRDFLQIDGGLDAVMQLIGLGAYTREWVQDPELVKWSLVFASIWRYLGFQLLITYGALQAVPTDQYEAARIEGASEFQQFIYITLPTIAPILGLQLILATVGSLEVFEVPFLITGGANGTKTFIMATLEEAFEFRRVGLAAAMAVILLVFVMLVVVIQRTLFDKGARA</sequence>
<feature type="transmembrane region" description="Helical" evidence="7">
    <location>
        <begin position="204"/>
        <end position="226"/>
    </location>
</feature>
<keyword evidence="10" id="KW-1185">Reference proteome</keyword>
<evidence type="ECO:0000259" key="8">
    <source>
        <dbReference type="PROSITE" id="PS50928"/>
    </source>
</evidence>
<keyword evidence="6 7" id="KW-0472">Membrane</keyword>
<dbReference type="AlphaFoldDB" id="A0A4R3J1R9"/>
<feature type="transmembrane region" description="Helical" evidence="7">
    <location>
        <begin position="77"/>
        <end position="97"/>
    </location>
</feature>
<keyword evidence="4 7" id="KW-0812">Transmembrane</keyword>
<comment type="similarity">
    <text evidence="7">Belongs to the binding-protein-dependent transport system permease family.</text>
</comment>
<comment type="subcellular location">
    <subcellularLocation>
        <location evidence="1 7">Cell membrane</location>
        <topology evidence="1 7">Multi-pass membrane protein</topology>
    </subcellularLocation>
</comment>
<evidence type="ECO:0000256" key="7">
    <source>
        <dbReference type="RuleBase" id="RU363032"/>
    </source>
</evidence>
<comment type="caution">
    <text evidence="9">The sequence shown here is derived from an EMBL/GenBank/DDBJ whole genome shotgun (WGS) entry which is preliminary data.</text>
</comment>
<protein>
    <submittedName>
        <fullName evidence="9">Carbohydrate ABC transporter membrane protein 1 (CUT1 family)</fullName>
    </submittedName>
</protein>
<accession>A0A4R3J1R9</accession>
<feature type="transmembrane region" description="Helical" evidence="7">
    <location>
        <begin position="12"/>
        <end position="34"/>
    </location>
</feature>
<reference evidence="9 10" key="1">
    <citation type="submission" date="2019-03" db="EMBL/GenBank/DDBJ databases">
        <title>Genomic Encyclopedia of Type Strains, Phase IV (KMG-IV): sequencing the most valuable type-strain genomes for metagenomic binning, comparative biology and taxonomic classification.</title>
        <authorList>
            <person name="Goeker M."/>
        </authorList>
    </citation>
    <scope>NUCLEOTIDE SEQUENCE [LARGE SCALE GENOMIC DNA]</scope>
    <source>
        <strain evidence="9 10">DSM 104836</strain>
    </source>
</reference>
<evidence type="ECO:0000256" key="6">
    <source>
        <dbReference type="ARBA" id="ARBA00023136"/>
    </source>
</evidence>
<dbReference type="SUPFAM" id="SSF161098">
    <property type="entry name" value="MetI-like"/>
    <property type="match status" value="1"/>
</dbReference>
<evidence type="ECO:0000256" key="3">
    <source>
        <dbReference type="ARBA" id="ARBA00022475"/>
    </source>
</evidence>
<evidence type="ECO:0000256" key="4">
    <source>
        <dbReference type="ARBA" id="ARBA00022692"/>
    </source>
</evidence>
<keyword evidence="3" id="KW-1003">Cell membrane</keyword>
<dbReference type="Pfam" id="PF00528">
    <property type="entry name" value="BPD_transp_1"/>
    <property type="match status" value="1"/>
</dbReference>
<dbReference type="GO" id="GO:0005886">
    <property type="term" value="C:plasma membrane"/>
    <property type="evidence" value="ECO:0007669"/>
    <property type="project" value="UniProtKB-SubCell"/>
</dbReference>
<evidence type="ECO:0000313" key="9">
    <source>
        <dbReference type="EMBL" id="TCS59729.1"/>
    </source>
</evidence>
<feature type="transmembrane region" description="Helical" evidence="7">
    <location>
        <begin position="161"/>
        <end position="183"/>
    </location>
</feature>
<proteinExistence type="inferred from homology"/>
<feature type="domain" description="ABC transmembrane type-1" evidence="8">
    <location>
        <begin position="72"/>
        <end position="283"/>
    </location>
</feature>
<dbReference type="GO" id="GO:0055085">
    <property type="term" value="P:transmembrane transport"/>
    <property type="evidence" value="ECO:0007669"/>
    <property type="project" value="InterPro"/>
</dbReference>
<dbReference type="CDD" id="cd06261">
    <property type="entry name" value="TM_PBP2"/>
    <property type="match status" value="1"/>
</dbReference>